<feature type="region of interest" description="Disordered" evidence="1">
    <location>
        <begin position="1"/>
        <end position="46"/>
    </location>
</feature>
<evidence type="ECO:0000313" key="2">
    <source>
        <dbReference type="EMBL" id="CAA9298712.1"/>
    </source>
</evidence>
<proteinExistence type="predicted"/>
<feature type="compositionally biased region" description="Basic residues" evidence="1">
    <location>
        <begin position="14"/>
        <end position="27"/>
    </location>
</feature>
<evidence type="ECO:0000256" key="1">
    <source>
        <dbReference type="SAM" id="MobiDB-lite"/>
    </source>
</evidence>
<feature type="non-terminal residue" evidence="2">
    <location>
        <position position="46"/>
    </location>
</feature>
<dbReference type="EC" id="6.2.1.1" evidence="2"/>
<dbReference type="GO" id="GO:0003987">
    <property type="term" value="F:acetate-CoA ligase activity"/>
    <property type="evidence" value="ECO:0007669"/>
    <property type="project" value="UniProtKB-EC"/>
</dbReference>
<keyword evidence="2" id="KW-0436">Ligase</keyword>
<feature type="non-terminal residue" evidence="2">
    <location>
        <position position="1"/>
    </location>
</feature>
<accession>A0A6J4K7Z9</accession>
<dbReference type="AlphaFoldDB" id="A0A6J4K7Z9"/>
<feature type="compositionally biased region" description="Basic and acidic residues" evidence="1">
    <location>
        <begin position="36"/>
        <end position="46"/>
    </location>
</feature>
<gene>
    <name evidence="2" type="ORF">AVDCRST_MAG89-298</name>
</gene>
<name>A0A6J4K7Z9_9BACT</name>
<reference evidence="2" key="1">
    <citation type="submission" date="2020-02" db="EMBL/GenBank/DDBJ databases">
        <authorList>
            <person name="Meier V. D."/>
        </authorList>
    </citation>
    <scope>NUCLEOTIDE SEQUENCE</scope>
    <source>
        <strain evidence="2">AVDCRST_MAG89</strain>
    </source>
</reference>
<sequence>QDALGQDHAPPPQGHRRGPHARRHHDARRPVCSRAPEGRLRKQGEL</sequence>
<protein>
    <submittedName>
        <fullName evidence="2">Acetyl-CoA synthetase</fullName>
        <ecNumber evidence="2">6.2.1.1</ecNumber>
    </submittedName>
</protein>
<organism evidence="2">
    <name type="scientific">uncultured Gemmatimonadota bacterium</name>
    <dbReference type="NCBI Taxonomy" id="203437"/>
    <lineage>
        <taxon>Bacteria</taxon>
        <taxon>Pseudomonadati</taxon>
        <taxon>Gemmatimonadota</taxon>
        <taxon>environmental samples</taxon>
    </lineage>
</organism>
<dbReference type="EMBL" id="CADCTV010000071">
    <property type="protein sequence ID" value="CAA9298712.1"/>
    <property type="molecule type" value="Genomic_DNA"/>
</dbReference>